<evidence type="ECO:0000259" key="9">
    <source>
        <dbReference type="PROSITE" id="PS50003"/>
    </source>
</evidence>
<dbReference type="Gene3D" id="2.30.29.30">
    <property type="entry name" value="Pleckstrin-homology domain (PH domain)/Phosphotyrosine-binding domain (PTB)"/>
    <property type="match status" value="1"/>
</dbReference>
<comment type="catalytic activity">
    <reaction evidence="7">
        <text>a sterol + UDP-alpha-D-glucose = a sterol 3-beta-D-glucoside + UDP + H(+)</text>
        <dbReference type="Rhea" id="RHEA:22724"/>
        <dbReference type="ChEBI" id="CHEBI:15378"/>
        <dbReference type="ChEBI" id="CHEBI:15889"/>
        <dbReference type="ChEBI" id="CHEBI:37424"/>
        <dbReference type="ChEBI" id="CHEBI:58223"/>
        <dbReference type="ChEBI" id="CHEBI:58885"/>
        <dbReference type="EC" id="2.4.1.173"/>
    </reaction>
    <physiologicalReaction direction="left-to-right" evidence="7">
        <dbReference type="Rhea" id="RHEA:22725"/>
    </physiologicalReaction>
</comment>
<dbReference type="OrthoDB" id="10261837at2759"/>
<dbReference type="InterPro" id="IPR001849">
    <property type="entry name" value="PH_domain"/>
</dbReference>
<comment type="caution">
    <text evidence="10">The sequence shown here is derived from an EMBL/GenBank/DDBJ whole genome shotgun (WGS) entry which is preliminary data.</text>
</comment>
<feature type="compositionally biased region" description="Low complexity" evidence="8">
    <location>
        <begin position="323"/>
        <end position="362"/>
    </location>
</feature>
<gene>
    <name evidence="10" type="ORF">BCR44DRAFT_1500991</name>
</gene>
<feature type="compositionally biased region" description="Polar residues" evidence="8">
    <location>
        <begin position="784"/>
        <end position="795"/>
    </location>
</feature>
<dbReference type="Proteomes" id="UP000193411">
    <property type="component" value="Unassembled WGS sequence"/>
</dbReference>
<dbReference type="Pfam" id="PF06722">
    <property type="entry name" value="EryCIII-like_C"/>
    <property type="match status" value="1"/>
</dbReference>
<dbReference type="InterPro" id="IPR011993">
    <property type="entry name" value="PH-like_dom_sf"/>
</dbReference>
<dbReference type="Pfam" id="PF03033">
    <property type="entry name" value="Glyco_transf_28"/>
    <property type="match status" value="1"/>
</dbReference>
<dbReference type="EMBL" id="MCFL01000033">
    <property type="protein sequence ID" value="ORZ33802.1"/>
    <property type="molecule type" value="Genomic_DNA"/>
</dbReference>
<dbReference type="FunFam" id="3.40.50.2000:FF:000009">
    <property type="entry name" value="Sterol 3-beta-glucosyltransferase UGT80A2"/>
    <property type="match status" value="1"/>
</dbReference>
<evidence type="ECO:0000256" key="8">
    <source>
        <dbReference type="SAM" id="MobiDB-lite"/>
    </source>
</evidence>
<dbReference type="GO" id="GO:0005975">
    <property type="term" value="P:carbohydrate metabolic process"/>
    <property type="evidence" value="ECO:0007669"/>
    <property type="project" value="InterPro"/>
</dbReference>
<accession>A0A1Y2HL27</accession>
<dbReference type="STRING" id="765915.A0A1Y2HL27"/>
<dbReference type="SMART" id="SM00233">
    <property type="entry name" value="PH"/>
    <property type="match status" value="1"/>
</dbReference>
<evidence type="ECO:0000256" key="2">
    <source>
        <dbReference type="ARBA" id="ARBA00012650"/>
    </source>
</evidence>
<dbReference type="PANTHER" id="PTHR48050">
    <property type="entry name" value="STEROL 3-BETA-GLUCOSYLTRANSFERASE"/>
    <property type="match status" value="1"/>
</dbReference>
<dbReference type="PANTHER" id="PTHR48050:SF25">
    <property type="entry name" value="STEROL 3-BETA-GLUCOSYLTRANSFERASE"/>
    <property type="match status" value="1"/>
</dbReference>
<feature type="domain" description="PH" evidence="9">
    <location>
        <begin position="253"/>
        <end position="402"/>
    </location>
</feature>
<feature type="compositionally biased region" description="Low complexity" evidence="8">
    <location>
        <begin position="700"/>
        <end position="711"/>
    </location>
</feature>
<dbReference type="Gene3D" id="3.40.50.2000">
    <property type="entry name" value="Glycogen Phosphorylase B"/>
    <property type="match status" value="2"/>
</dbReference>
<feature type="compositionally biased region" description="Low complexity" evidence="8">
    <location>
        <begin position="56"/>
        <end position="71"/>
    </location>
</feature>
<feature type="compositionally biased region" description="Low complexity" evidence="8">
    <location>
        <begin position="760"/>
        <end position="783"/>
    </location>
</feature>
<dbReference type="GO" id="GO:0016125">
    <property type="term" value="P:sterol metabolic process"/>
    <property type="evidence" value="ECO:0007669"/>
    <property type="project" value="TreeGrafter"/>
</dbReference>
<organism evidence="10 11">
    <name type="scientific">Catenaria anguillulae PL171</name>
    <dbReference type="NCBI Taxonomy" id="765915"/>
    <lineage>
        <taxon>Eukaryota</taxon>
        <taxon>Fungi</taxon>
        <taxon>Fungi incertae sedis</taxon>
        <taxon>Blastocladiomycota</taxon>
        <taxon>Blastocladiomycetes</taxon>
        <taxon>Blastocladiales</taxon>
        <taxon>Catenariaceae</taxon>
        <taxon>Catenaria</taxon>
    </lineage>
</organism>
<dbReference type="SUPFAM" id="SSF50729">
    <property type="entry name" value="PH domain-like"/>
    <property type="match status" value="1"/>
</dbReference>
<feature type="compositionally biased region" description="Low complexity" evidence="8">
    <location>
        <begin position="799"/>
        <end position="820"/>
    </location>
</feature>
<comment type="catalytic activity">
    <reaction evidence="6">
        <text>ergosterol + UDP-alpha-D-glucose = ergosteryl 3-beta-D-glucoside + UDP + H(+)</text>
        <dbReference type="Rhea" id="RHEA:61836"/>
        <dbReference type="ChEBI" id="CHEBI:15378"/>
        <dbReference type="ChEBI" id="CHEBI:16933"/>
        <dbReference type="ChEBI" id="CHEBI:52973"/>
        <dbReference type="ChEBI" id="CHEBI:58223"/>
        <dbReference type="ChEBI" id="CHEBI:58885"/>
    </reaction>
    <physiologicalReaction direction="left-to-right" evidence="6">
        <dbReference type="Rhea" id="RHEA:61837"/>
    </physiologicalReaction>
</comment>
<evidence type="ECO:0000256" key="1">
    <source>
        <dbReference type="ARBA" id="ARBA00006962"/>
    </source>
</evidence>
<dbReference type="InterPro" id="IPR010610">
    <property type="entry name" value="EryCIII-like_C"/>
</dbReference>
<name>A0A1Y2HL27_9FUNG</name>
<evidence type="ECO:0000256" key="5">
    <source>
        <dbReference type="ARBA" id="ARBA00029843"/>
    </source>
</evidence>
<sequence length="1553" mass="164822">MSKLHSHPVASLASNQQSKDHAVDDDQVSPTGRGNNARNANSSQDDLIPIISYNSTPTRAATAAAAAAMAPKTPPKRAQRILPDSDPLTASPVPAASQSLNRPAASPAKKLFLASLGRRAPNPNDPPSPTSDQDNEAPGEMSDDDEDDDDDDEAGSLSVSILLNSQPGGVAVDSPVKPVTDLDTADHGAMHVDPIQRLSREFALGTGGQTLPKEFYGEFSCWLMRNVLLKGYLYLLDTHICFYARVPHLTEKPLQHSGFMSKRNRIGVYSTYWFVLNGNNLSIYSDAKTSYYPVESIDLRSTAALSQQPASSSLNGNGIASAAGGPAASSSPAASPVPASRSLDHSGASSTITSTPASSSLTVPIPETHVSSSSWSSMSWKIATDSPQSCNEWYQALQEACFRAQNANDDVRLVLPVANLVQIAATPNDPAVRMVAQWVAAAGDDLVVIGESGGGGGEAVVGEASAESPGDGSNVLVEEEYTFAYFAAHGEVLGALRERYPDVGDERRVLPQVVVVPPSATTTPVTAAAEGGLPEPAEGGMNELRRISSLRRFGDRIGGLFTKQQQQPQQQQGRPLQVVTQGPVAPGAEGVNGNELTVASSAVSTSVSAPATPTAADLGATTPIFAPAVNLIRRISGHRRSESAHVPSQGPRPSMHPHALGSGQHSAPESTAKLLATPPSEPATHPPAVNRAGSAPGLATQPQQQSLSTSPPRNPPGPGATNGLATRPQRVAHRKTSSLDLGRGRVLTGKGAFPFGGAQAADSSVTPPAATSPTGSESSSPTSQLRPFSPSSSNAGPEASGASKPGGLPSPSSPLTHSHPVQQQQEPAPSASTAPLTSNPLGSLKLLTRPSKSLLPDLFLHPARTVRWGSAADVNALTDIPGGDPTSIFPKLFHVEDTVVAWSPAYLLQTLSRFGHVYVGTKHLAFRSISVLGIRTPCTCLVPLVDIAAVAMDSDRLSKHGLIVAARLGEMCFEFPTPEACEAIQKSMSRPMRPASEVADPAKMVQYSSILHDLSMERREEQQASGELVRRDSTAANNTFRTSASSLPCQKPAPMRITILTIGTRGDVQPFIALAKGLQRDGHTVRLATHLEYKLWIQGFDIDFAEVKGEPAEIMQLCVDNPMFSIGFVRQVYGKFRGWIVDLLNSAWDACQDSDLIIEAAGALGAGYHIAEKLQIPVMRAFMMPWTRTSAFAHPFAPVKESAVVATTMGYNKSTFTLAEQAIWTGTRPMINRWRKNKLGLPALFSLDLSRVPFIYGISPSVMPPPSEWPSWVHVTGYWFLPPSPVTSRWMPPDPLAQFLAVDPSRTVYIGFGSIVVPDPDALSRTIQAAVKRAGVRAIVCRGWSARLADGSKKQVSSTACDAIMELDSVPHDWLFPRMRGVVHHGGSGTTAAGLRFGVPCIIKPFFGDQFFWASRVEELGAGIHLRRFTEDKFAEALNRLVADDMMLERARMVGEKVKQEDGVATAIHAVYRDLEQARQLIPKRTGSEASGAWSGDISSLLWRTKSGSSSSSATQQAPPAGAVRPEPSASTPAPTSASALASVGARSVRTVM</sequence>
<dbReference type="SUPFAM" id="SSF53756">
    <property type="entry name" value="UDP-Glycosyltransferase/glycogen phosphorylase"/>
    <property type="match status" value="1"/>
</dbReference>
<evidence type="ECO:0000256" key="4">
    <source>
        <dbReference type="ARBA" id="ARBA00022679"/>
    </source>
</evidence>
<feature type="region of interest" description="Disordered" evidence="8">
    <location>
        <begin position="638"/>
        <end position="745"/>
    </location>
</feature>
<feature type="region of interest" description="Disordered" evidence="8">
    <location>
        <begin position="1506"/>
        <end position="1553"/>
    </location>
</feature>
<dbReference type="InterPro" id="IPR002213">
    <property type="entry name" value="UDP_glucos_trans"/>
</dbReference>
<keyword evidence="4" id="KW-0808">Transferase</keyword>
<feature type="compositionally biased region" description="Low complexity" evidence="8">
    <location>
        <begin position="1507"/>
        <end position="1543"/>
    </location>
</feature>
<feature type="region of interest" description="Disordered" evidence="8">
    <location>
        <begin position="323"/>
        <end position="365"/>
    </location>
</feature>
<dbReference type="FunFam" id="3.40.50.2000:FF:000029">
    <property type="entry name" value="Sterol 3-beta-glucosyltransferase"/>
    <property type="match status" value="1"/>
</dbReference>
<evidence type="ECO:0000256" key="6">
    <source>
        <dbReference type="ARBA" id="ARBA00047886"/>
    </source>
</evidence>
<comment type="similarity">
    <text evidence="1">Belongs to the glycosyltransferase 28 family.</text>
</comment>
<feature type="compositionally biased region" description="Polar residues" evidence="8">
    <location>
        <begin position="28"/>
        <end position="45"/>
    </location>
</feature>
<dbReference type="PROSITE" id="PS50003">
    <property type="entry name" value="PH_DOMAIN"/>
    <property type="match status" value="1"/>
</dbReference>
<evidence type="ECO:0000313" key="10">
    <source>
        <dbReference type="EMBL" id="ORZ33802.1"/>
    </source>
</evidence>
<feature type="compositionally biased region" description="Acidic residues" evidence="8">
    <location>
        <begin position="133"/>
        <end position="154"/>
    </location>
</feature>
<dbReference type="EC" id="2.4.1.173" evidence="2"/>
<evidence type="ECO:0000256" key="3">
    <source>
        <dbReference type="ARBA" id="ARBA00022676"/>
    </source>
</evidence>
<dbReference type="GO" id="GO:0016906">
    <property type="term" value="F:sterol 3-beta-glucosyltransferase activity"/>
    <property type="evidence" value="ECO:0007669"/>
    <property type="project" value="UniProtKB-EC"/>
</dbReference>
<feature type="region of interest" description="Disordered" evidence="8">
    <location>
        <begin position="562"/>
        <end position="592"/>
    </location>
</feature>
<evidence type="ECO:0000313" key="11">
    <source>
        <dbReference type="Proteomes" id="UP000193411"/>
    </source>
</evidence>
<keyword evidence="11" id="KW-1185">Reference proteome</keyword>
<dbReference type="InterPro" id="IPR004276">
    <property type="entry name" value="GlycoTrans_28_N"/>
</dbReference>
<dbReference type="InterPro" id="IPR050426">
    <property type="entry name" value="Glycosyltransferase_28"/>
</dbReference>
<feature type="region of interest" description="Disordered" evidence="8">
    <location>
        <begin position="758"/>
        <end position="842"/>
    </location>
</feature>
<proteinExistence type="inferred from homology"/>
<protein>
    <recommendedName>
        <fullName evidence="2">sterol 3beta-glucosyltransferase</fullName>
        <ecNumber evidence="2">2.4.1.173</ecNumber>
    </recommendedName>
    <alternativeName>
        <fullName evidence="5">Autophagy-related protein 26</fullName>
    </alternativeName>
</protein>
<reference evidence="10 11" key="1">
    <citation type="submission" date="2016-07" db="EMBL/GenBank/DDBJ databases">
        <title>Pervasive Adenine N6-methylation of Active Genes in Fungi.</title>
        <authorList>
            <consortium name="DOE Joint Genome Institute"/>
            <person name="Mondo S.J."/>
            <person name="Dannebaum R.O."/>
            <person name="Kuo R.C."/>
            <person name="Labutti K."/>
            <person name="Haridas S."/>
            <person name="Kuo A."/>
            <person name="Salamov A."/>
            <person name="Ahrendt S.R."/>
            <person name="Lipzen A."/>
            <person name="Sullivan W."/>
            <person name="Andreopoulos W.B."/>
            <person name="Clum A."/>
            <person name="Lindquist E."/>
            <person name="Daum C."/>
            <person name="Ramamoorthy G.K."/>
            <person name="Gryganskyi A."/>
            <person name="Culley D."/>
            <person name="Magnuson J.K."/>
            <person name="James T.Y."/>
            <person name="O'Malley M.A."/>
            <person name="Stajich J.E."/>
            <person name="Spatafora J.W."/>
            <person name="Visel A."/>
            <person name="Grigoriev I.V."/>
        </authorList>
    </citation>
    <scope>NUCLEOTIDE SEQUENCE [LARGE SCALE GENOMIC DNA]</scope>
    <source>
        <strain evidence="10 11">PL171</strain>
    </source>
</reference>
<feature type="compositionally biased region" description="Polar residues" evidence="8">
    <location>
        <begin position="821"/>
        <end position="841"/>
    </location>
</feature>
<keyword evidence="3" id="KW-0328">Glycosyltransferase</keyword>
<dbReference type="CDD" id="cd03784">
    <property type="entry name" value="GT1_Gtf-like"/>
    <property type="match status" value="1"/>
</dbReference>
<evidence type="ECO:0000256" key="7">
    <source>
        <dbReference type="ARBA" id="ARBA00049453"/>
    </source>
</evidence>
<feature type="region of interest" description="Disordered" evidence="8">
    <location>
        <begin position="1"/>
        <end position="154"/>
    </location>
</feature>